<reference evidence="3 4" key="1">
    <citation type="submission" date="2016-03" db="EMBL/GenBank/DDBJ databases">
        <title>Draft genome sequence of Paenibacillus glacialis DSM 22343.</title>
        <authorList>
            <person name="Shin S.-K."/>
            <person name="Yi H."/>
        </authorList>
    </citation>
    <scope>NUCLEOTIDE SEQUENCE [LARGE SCALE GENOMIC DNA]</scope>
    <source>
        <strain evidence="3 4">DSM 22343</strain>
    </source>
</reference>
<sequence>MVERSILNQILNVIGDPSQDIHLLGGYFNNVYEIRAEKPIVVKIFNSEVDHEEQIASEIDWTRYLYEHGINVAIPIFIKEESYIHRLNDNLFFIAYEKVKGNHVDIHSEIWNEELFNQWGRAMGNMHFLSKLSKGKYKRPEWYEHKIYQMDMSQFDPVIREKWENCLEVIKSMNPNNDTYGVIHGDLHHHNFLYDTGELTVIDFGDSEYNFYAYDIAIAIYHASQTVKDMDKRKRFANIFFKLFMEGYSVENSDVNKIVKEVDFFINYRHLYSFVYHTQFLDKANLNEQQLQYLEDMSRTIINQDSYLGIECFFESGSY</sequence>
<dbReference type="InterPro" id="IPR002575">
    <property type="entry name" value="Aminoglycoside_PTrfase"/>
</dbReference>
<gene>
    <name evidence="3" type="ORF">PGLA_15335</name>
</gene>
<dbReference type="STRING" id="494026.PGLA_15335"/>
<dbReference type="RefSeq" id="WP_068534223.1">
    <property type="nucleotide sequence ID" value="NZ_LVJH01000027.1"/>
</dbReference>
<organism evidence="3 4">
    <name type="scientific">Paenibacillus glacialis</name>
    <dbReference type="NCBI Taxonomy" id="494026"/>
    <lineage>
        <taxon>Bacteria</taxon>
        <taxon>Bacillati</taxon>
        <taxon>Bacillota</taxon>
        <taxon>Bacilli</taxon>
        <taxon>Bacillales</taxon>
        <taxon>Paenibacillaceae</taxon>
        <taxon>Paenibacillus</taxon>
    </lineage>
</organism>
<dbReference type="GO" id="GO:0005524">
    <property type="term" value="F:ATP binding"/>
    <property type="evidence" value="ECO:0007669"/>
    <property type="project" value="InterPro"/>
</dbReference>
<dbReference type="GO" id="GO:0009088">
    <property type="term" value="P:threonine biosynthetic process"/>
    <property type="evidence" value="ECO:0007669"/>
    <property type="project" value="TreeGrafter"/>
</dbReference>
<evidence type="ECO:0000259" key="2">
    <source>
        <dbReference type="PROSITE" id="PS50011"/>
    </source>
</evidence>
<comment type="caution">
    <text evidence="3">The sequence shown here is derived from an EMBL/GenBank/DDBJ whole genome shotgun (WGS) entry which is preliminary data.</text>
</comment>
<dbReference type="Proteomes" id="UP000076967">
    <property type="component" value="Unassembled WGS sequence"/>
</dbReference>
<keyword evidence="4" id="KW-1185">Reference proteome</keyword>
<dbReference type="GO" id="GO:0004413">
    <property type="term" value="F:homoserine kinase activity"/>
    <property type="evidence" value="ECO:0007669"/>
    <property type="project" value="TreeGrafter"/>
</dbReference>
<accession>A0A168K7C4</accession>
<evidence type="ECO:0000313" key="4">
    <source>
        <dbReference type="Proteomes" id="UP000076967"/>
    </source>
</evidence>
<dbReference type="OrthoDB" id="4030632at2"/>
<dbReference type="InterPro" id="IPR050249">
    <property type="entry name" value="Pseudomonas-type_ThrB"/>
</dbReference>
<dbReference type="Gene3D" id="3.90.1200.10">
    <property type="match status" value="1"/>
</dbReference>
<evidence type="ECO:0000256" key="1">
    <source>
        <dbReference type="ARBA" id="ARBA00038240"/>
    </source>
</evidence>
<dbReference type="EMBL" id="LVJH01000027">
    <property type="protein sequence ID" value="OAB41651.1"/>
    <property type="molecule type" value="Genomic_DNA"/>
</dbReference>
<dbReference type="AlphaFoldDB" id="A0A168K7C4"/>
<dbReference type="PANTHER" id="PTHR21064:SF6">
    <property type="entry name" value="AMINOGLYCOSIDE PHOSPHOTRANSFERASE DOMAIN-CONTAINING PROTEIN"/>
    <property type="match status" value="1"/>
</dbReference>
<comment type="similarity">
    <text evidence="1">Belongs to the pseudomonas-type ThrB family.</text>
</comment>
<protein>
    <recommendedName>
        <fullName evidence="2">Protein kinase domain-containing protein</fullName>
    </recommendedName>
</protein>
<dbReference type="InterPro" id="IPR000719">
    <property type="entry name" value="Prot_kinase_dom"/>
</dbReference>
<proteinExistence type="inferred from homology"/>
<dbReference type="Gene3D" id="3.30.200.20">
    <property type="entry name" value="Phosphorylase Kinase, domain 1"/>
    <property type="match status" value="1"/>
</dbReference>
<name>A0A168K7C4_9BACL</name>
<dbReference type="PANTHER" id="PTHR21064">
    <property type="entry name" value="AMINOGLYCOSIDE PHOSPHOTRANSFERASE DOMAIN-CONTAINING PROTEIN-RELATED"/>
    <property type="match status" value="1"/>
</dbReference>
<dbReference type="InterPro" id="IPR011009">
    <property type="entry name" value="Kinase-like_dom_sf"/>
</dbReference>
<dbReference type="SUPFAM" id="SSF56112">
    <property type="entry name" value="Protein kinase-like (PK-like)"/>
    <property type="match status" value="1"/>
</dbReference>
<dbReference type="Pfam" id="PF01636">
    <property type="entry name" value="APH"/>
    <property type="match status" value="1"/>
</dbReference>
<dbReference type="PROSITE" id="PS50011">
    <property type="entry name" value="PROTEIN_KINASE_DOM"/>
    <property type="match status" value="1"/>
</dbReference>
<evidence type="ECO:0000313" key="3">
    <source>
        <dbReference type="EMBL" id="OAB41651.1"/>
    </source>
</evidence>
<dbReference type="GO" id="GO:0004672">
    <property type="term" value="F:protein kinase activity"/>
    <property type="evidence" value="ECO:0007669"/>
    <property type="project" value="InterPro"/>
</dbReference>
<feature type="domain" description="Protein kinase" evidence="2">
    <location>
        <begin position="17"/>
        <end position="319"/>
    </location>
</feature>